<reference evidence="2" key="1">
    <citation type="submission" date="2020-06" db="EMBL/GenBank/DDBJ databases">
        <authorList>
            <consortium name="Plant Systems Biology data submission"/>
        </authorList>
    </citation>
    <scope>NUCLEOTIDE SEQUENCE</scope>
    <source>
        <strain evidence="2">D6</strain>
    </source>
</reference>
<dbReference type="EMBL" id="CAICTM010000074">
    <property type="protein sequence ID" value="CAB9500084.1"/>
    <property type="molecule type" value="Genomic_DNA"/>
</dbReference>
<accession>A0A9N8DG26</accession>
<feature type="region of interest" description="Disordered" evidence="1">
    <location>
        <begin position="122"/>
        <end position="150"/>
    </location>
</feature>
<evidence type="ECO:0000313" key="3">
    <source>
        <dbReference type="Proteomes" id="UP001153069"/>
    </source>
</evidence>
<protein>
    <submittedName>
        <fullName evidence="2">Uncharacterized protein</fullName>
    </submittedName>
</protein>
<proteinExistence type="predicted"/>
<dbReference type="AlphaFoldDB" id="A0A9N8DG26"/>
<gene>
    <name evidence="2" type="ORF">SEMRO_75_G041260.1</name>
</gene>
<evidence type="ECO:0000256" key="1">
    <source>
        <dbReference type="SAM" id="MobiDB-lite"/>
    </source>
</evidence>
<feature type="compositionally biased region" description="Basic residues" evidence="1">
    <location>
        <begin position="129"/>
        <end position="146"/>
    </location>
</feature>
<organism evidence="2 3">
    <name type="scientific">Seminavis robusta</name>
    <dbReference type="NCBI Taxonomy" id="568900"/>
    <lineage>
        <taxon>Eukaryota</taxon>
        <taxon>Sar</taxon>
        <taxon>Stramenopiles</taxon>
        <taxon>Ochrophyta</taxon>
        <taxon>Bacillariophyta</taxon>
        <taxon>Bacillariophyceae</taxon>
        <taxon>Bacillariophycidae</taxon>
        <taxon>Naviculales</taxon>
        <taxon>Naviculaceae</taxon>
        <taxon>Seminavis</taxon>
    </lineage>
</organism>
<keyword evidence="3" id="KW-1185">Reference proteome</keyword>
<dbReference type="Proteomes" id="UP001153069">
    <property type="component" value="Unassembled WGS sequence"/>
</dbReference>
<comment type="caution">
    <text evidence="2">The sequence shown here is derived from an EMBL/GenBank/DDBJ whole genome shotgun (WGS) entry which is preliminary data.</text>
</comment>
<feature type="region of interest" description="Disordered" evidence="1">
    <location>
        <begin position="177"/>
        <end position="256"/>
    </location>
</feature>
<sequence>MGRRGETKTTDVDNTSTSAIDSIANDLLRDDIRSFCETLCAGTDIKGDQAFDDLFQTVAQFLEQCSYDFPTVVDIEKVPYNCQEAPTSCEVEEGGDALCDILLKEVQNVECDVGLGDDVSSVTNSNHGSIKRPRRPTKPTKGSRKKRLDDETLDALAHLLAKIPDDGDPILQSRRRSMLRRVGSSTAATRGRVNSEADRSMEQVSTRPLPRGRSPPNTSTDDSVFEFDNMARKMNKKKSTKATQARKSMREGVPEVRTARTRSMDDDMDWEHLDDFSLGPDPVFVTTKKKKSMWGVVANKLLVGRKKQVGYHRFRAPKKGKITFDDDGSVQVELLNG</sequence>
<name>A0A9N8DG26_9STRA</name>
<evidence type="ECO:0000313" key="2">
    <source>
        <dbReference type="EMBL" id="CAB9500084.1"/>
    </source>
</evidence>